<evidence type="ECO:0000313" key="4">
    <source>
        <dbReference type="Proteomes" id="UP000015525"/>
    </source>
</evidence>
<dbReference type="PRINTS" id="PR01438">
    <property type="entry name" value="UNVRSLSTRESS"/>
</dbReference>
<dbReference type="Proteomes" id="UP000015525">
    <property type="component" value="Unassembled WGS sequence"/>
</dbReference>
<dbReference type="EMBL" id="ATHO01000062">
    <property type="protein sequence ID" value="EQB08798.1"/>
    <property type="molecule type" value="Genomic_DNA"/>
</dbReference>
<keyword evidence="4" id="KW-1185">Reference proteome</keyword>
<comment type="similarity">
    <text evidence="1">Belongs to the universal stress protein A family.</text>
</comment>
<dbReference type="AlphaFoldDB" id="T0H9N3"/>
<reference evidence="3 4" key="1">
    <citation type="journal article" date="2013" name="Genome Announc.">
        <title>Draft Genome Sequence of Sphingobium quisquiliarum Strain P25T, a Novel Hexachlorocyclohexane (HCH)-Degrading Bacterium Isolated from an HCH Dumpsite.</title>
        <authorList>
            <person name="Kumar Singh A."/>
            <person name="Sangwan N."/>
            <person name="Sharma A."/>
            <person name="Gupta V."/>
            <person name="Khurana J.P."/>
            <person name="Lal R."/>
        </authorList>
    </citation>
    <scope>NUCLEOTIDE SEQUENCE [LARGE SCALE GENOMIC DNA]</scope>
    <source>
        <strain evidence="3 4">P25</strain>
    </source>
</reference>
<protein>
    <recommendedName>
        <fullName evidence="2">UspA domain-containing protein</fullName>
    </recommendedName>
</protein>
<sequence>MKSVLLHIHDDLGMESRLQAACDIARATGAHIHCVQVTPVPGMVGADIYGGAGLAPAIIEDLRKADEKLRARIEEQVRREGVSWDWRQLDDEIVRGLLSASILSDLIVVTLPQRARGQFNDPLPIAADLALSGAVPVMAVPQSARSLMVTGRALVAWNGSQEASAALRAAVPLLKLAQEVHVVTVEEAGRYPFPETGAPEYLARHGIGTQLHTWPQAGRPAEDALMAAIGVLKPDWMVMGAYGHSRLRQFVFGGVTRTILHEARVPVLLAH</sequence>
<feature type="domain" description="UspA" evidence="2">
    <location>
        <begin position="220"/>
        <end position="270"/>
    </location>
</feature>
<organism evidence="3 4">
    <name type="scientific">Sphingobium quisquiliarum P25</name>
    <dbReference type="NCBI Taxonomy" id="1329909"/>
    <lineage>
        <taxon>Bacteria</taxon>
        <taxon>Pseudomonadati</taxon>
        <taxon>Pseudomonadota</taxon>
        <taxon>Alphaproteobacteria</taxon>
        <taxon>Sphingomonadales</taxon>
        <taxon>Sphingomonadaceae</taxon>
        <taxon>Sphingobium</taxon>
    </lineage>
</organism>
<dbReference type="RefSeq" id="WP_021237720.1">
    <property type="nucleotide sequence ID" value="NZ_ATHO01000062.1"/>
</dbReference>
<comment type="caution">
    <text evidence="3">The sequence shown here is derived from an EMBL/GenBank/DDBJ whole genome shotgun (WGS) entry which is preliminary data.</text>
</comment>
<accession>T0H9N3</accession>
<dbReference type="CDD" id="cd00293">
    <property type="entry name" value="USP-like"/>
    <property type="match status" value="1"/>
</dbReference>
<name>T0H9N3_9SPHN</name>
<proteinExistence type="inferred from homology"/>
<evidence type="ECO:0000313" key="3">
    <source>
        <dbReference type="EMBL" id="EQB08798.1"/>
    </source>
</evidence>
<gene>
    <name evidence="3" type="ORF">L288_07160</name>
</gene>
<dbReference type="InterPro" id="IPR006015">
    <property type="entry name" value="Universal_stress_UspA"/>
</dbReference>
<dbReference type="SUPFAM" id="SSF52402">
    <property type="entry name" value="Adenine nucleotide alpha hydrolases-like"/>
    <property type="match status" value="2"/>
</dbReference>
<dbReference type="Gene3D" id="3.40.50.12370">
    <property type="match status" value="1"/>
</dbReference>
<dbReference type="Pfam" id="PF00582">
    <property type="entry name" value="Usp"/>
    <property type="match status" value="1"/>
</dbReference>
<dbReference type="InterPro" id="IPR006016">
    <property type="entry name" value="UspA"/>
</dbReference>
<dbReference type="PANTHER" id="PTHR46268:SF15">
    <property type="entry name" value="UNIVERSAL STRESS PROTEIN HP_0031"/>
    <property type="match status" value="1"/>
</dbReference>
<dbReference type="PANTHER" id="PTHR46268">
    <property type="entry name" value="STRESS RESPONSE PROTEIN NHAX"/>
    <property type="match status" value="1"/>
</dbReference>
<dbReference type="PATRIC" id="fig|1329909.3.peg.1385"/>
<evidence type="ECO:0000256" key="1">
    <source>
        <dbReference type="ARBA" id="ARBA00008791"/>
    </source>
</evidence>
<evidence type="ECO:0000259" key="2">
    <source>
        <dbReference type="Pfam" id="PF00582"/>
    </source>
</evidence>